<reference evidence="4" key="1">
    <citation type="submission" date="2021-10" db="EMBL/GenBank/DDBJ databases">
        <title>Tropical sea cucumber genome reveals ecological adaptation and Cuvierian tubules defense mechanism.</title>
        <authorList>
            <person name="Chen T."/>
        </authorList>
    </citation>
    <scope>NUCLEOTIDE SEQUENCE</scope>
    <source>
        <strain evidence="4">Nanhai2018</strain>
        <tissue evidence="4">Muscle</tissue>
    </source>
</reference>
<feature type="compositionally biased region" description="Polar residues" evidence="1">
    <location>
        <begin position="85"/>
        <end position="100"/>
    </location>
</feature>
<comment type="caution">
    <text evidence="4">The sequence shown here is derived from an EMBL/GenBank/DDBJ whole genome shotgun (WGS) entry which is preliminary data.</text>
</comment>
<feature type="region of interest" description="Disordered" evidence="1">
    <location>
        <begin position="58"/>
        <end position="100"/>
    </location>
</feature>
<feature type="signal peptide" evidence="3">
    <location>
        <begin position="1"/>
        <end position="29"/>
    </location>
</feature>
<feature type="transmembrane region" description="Helical" evidence="2">
    <location>
        <begin position="109"/>
        <end position="130"/>
    </location>
</feature>
<proteinExistence type="predicted"/>
<keyword evidence="3" id="KW-0732">Signal</keyword>
<organism evidence="4 5">
    <name type="scientific">Holothuria leucospilota</name>
    <name type="common">Black long sea cucumber</name>
    <name type="synonym">Mertensiothuria leucospilota</name>
    <dbReference type="NCBI Taxonomy" id="206669"/>
    <lineage>
        <taxon>Eukaryota</taxon>
        <taxon>Metazoa</taxon>
        <taxon>Echinodermata</taxon>
        <taxon>Eleutherozoa</taxon>
        <taxon>Echinozoa</taxon>
        <taxon>Holothuroidea</taxon>
        <taxon>Aspidochirotacea</taxon>
        <taxon>Aspidochirotida</taxon>
        <taxon>Holothuriidae</taxon>
        <taxon>Holothuria</taxon>
    </lineage>
</organism>
<keyword evidence="5" id="KW-1185">Reference proteome</keyword>
<keyword evidence="2" id="KW-0472">Membrane</keyword>
<feature type="chain" id="PRO_5040444820" evidence="3">
    <location>
        <begin position="30"/>
        <end position="144"/>
    </location>
</feature>
<keyword evidence="2" id="KW-1133">Transmembrane helix</keyword>
<name>A0A9Q1BGR7_HOLLE</name>
<evidence type="ECO:0000313" key="4">
    <source>
        <dbReference type="EMBL" id="KAJ8027111.1"/>
    </source>
</evidence>
<sequence>MELSHLFTKSIMVAVVTLLTLCLAIGVQGQETTTPGGLPTNAETDMTTLMSPTDVMTTSAGMTTQTPEMKTSKAPTTKPRPPVTTGKTEPSGTSPAGPTQSPIKGGFKWATFFCIIILIGCLVGIGYCAYQFYRKRQTDSYHTL</sequence>
<keyword evidence="2" id="KW-0812">Transmembrane</keyword>
<accession>A0A9Q1BGR7</accession>
<dbReference type="EMBL" id="JAIZAY010000016">
    <property type="protein sequence ID" value="KAJ8027111.1"/>
    <property type="molecule type" value="Genomic_DNA"/>
</dbReference>
<gene>
    <name evidence="4" type="ORF">HOLleu_32158</name>
</gene>
<evidence type="ECO:0000313" key="5">
    <source>
        <dbReference type="Proteomes" id="UP001152320"/>
    </source>
</evidence>
<protein>
    <submittedName>
        <fullName evidence="4">Uncharacterized protein</fullName>
    </submittedName>
</protein>
<dbReference type="Proteomes" id="UP001152320">
    <property type="component" value="Chromosome 16"/>
</dbReference>
<evidence type="ECO:0000256" key="1">
    <source>
        <dbReference type="SAM" id="MobiDB-lite"/>
    </source>
</evidence>
<feature type="compositionally biased region" description="Polar residues" evidence="1">
    <location>
        <begin position="58"/>
        <end position="75"/>
    </location>
</feature>
<evidence type="ECO:0000256" key="3">
    <source>
        <dbReference type="SAM" id="SignalP"/>
    </source>
</evidence>
<dbReference type="AlphaFoldDB" id="A0A9Q1BGR7"/>
<evidence type="ECO:0000256" key="2">
    <source>
        <dbReference type="SAM" id="Phobius"/>
    </source>
</evidence>